<dbReference type="Gene3D" id="3.10.180.10">
    <property type="entry name" value="2,3-Dihydroxybiphenyl 1,2-Dioxygenase, domain 1"/>
    <property type="match status" value="1"/>
</dbReference>
<evidence type="ECO:0000259" key="2">
    <source>
        <dbReference type="PROSITE" id="PS51819"/>
    </source>
</evidence>
<dbReference type="SUPFAM" id="SSF54593">
    <property type="entry name" value="Glyoxalase/Bleomycin resistance protein/Dihydroxybiphenyl dioxygenase"/>
    <property type="match status" value="1"/>
</dbReference>
<evidence type="ECO:0000256" key="1">
    <source>
        <dbReference type="SAM" id="MobiDB-lite"/>
    </source>
</evidence>
<dbReference type="PANTHER" id="PTHR21366:SF14">
    <property type="entry name" value="GLYOXALASE DOMAIN-CONTAINING PROTEIN 5"/>
    <property type="match status" value="1"/>
</dbReference>
<name>A0A7T4QYK2_9GAMM</name>
<dbReference type="PANTHER" id="PTHR21366">
    <property type="entry name" value="GLYOXALASE FAMILY PROTEIN"/>
    <property type="match status" value="1"/>
</dbReference>
<reference evidence="3 4" key="1">
    <citation type="submission" date="2020-12" db="EMBL/GenBank/DDBJ databases">
        <authorList>
            <person name="Shan Y."/>
        </authorList>
    </citation>
    <scope>NUCLEOTIDE SEQUENCE [LARGE SCALE GENOMIC DNA]</scope>
    <source>
        <strain evidence="4">csc3.9</strain>
    </source>
</reference>
<dbReference type="Pfam" id="PF00903">
    <property type="entry name" value="Glyoxalase"/>
    <property type="match status" value="1"/>
</dbReference>
<dbReference type="InterPro" id="IPR029068">
    <property type="entry name" value="Glyas_Bleomycin-R_OHBP_Dase"/>
</dbReference>
<dbReference type="AlphaFoldDB" id="A0A7T4QYK2"/>
<keyword evidence="4" id="KW-1185">Reference proteome</keyword>
<dbReference type="RefSeq" id="WP_198568662.1">
    <property type="nucleotide sequence ID" value="NZ_CP066167.1"/>
</dbReference>
<dbReference type="KEGG" id="snan:I6N98_12385"/>
<gene>
    <name evidence="3" type="ORF">I6N98_12385</name>
</gene>
<dbReference type="EMBL" id="CP066167">
    <property type="protein sequence ID" value="QQD17160.1"/>
    <property type="molecule type" value="Genomic_DNA"/>
</dbReference>
<sequence length="134" mass="14795">MITITKLDHVVLRCRDFDAMLSFYRDLLGCPLERSEPDLGLYQLRAGDALIDLVPVNSQLGQEGGRAPDRDAHNVDHICVRVSPFDGQAILDWLDRQGIGHGGIERRNGAEGFGPSIYIDDPDGNRLELKGPAE</sequence>
<dbReference type="InterPro" id="IPR050383">
    <property type="entry name" value="GlyoxalaseI/FosfomycinResist"/>
</dbReference>
<organism evidence="3 4">
    <name type="scientific">Spongiibacter nanhainus</name>
    <dbReference type="NCBI Taxonomy" id="2794344"/>
    <lineage>
        <taxon>Bacteria</taxon>
        <taxon>Pseudomonadati</taxon>
        <taxon>Pseudomonadota</taxon>
        <taxon>Gammaproteobacteria</taxon>
        <taxon>Cellvibrionales</taxon>
        <taxon>Spongiibacteraceae</taxon>
        <taxon>Spongiibacter</taxon>
    </lineage>
</organism>
<evidence type="ECO:0000313" key="4">
    <source>
        <dbReference type="Proteomes" id="UP000596063"/>
    </source>
</evidence>
<protein>
    <submittedName>
        <fullName evidence="3">VOC family protein</fullName>
    </submittedName>
</protein>
<dbReference type="InterPro" id="IPR037523">
    <property type="entry name" value="VOC_core"/>
</dbReference>
<dbReference type="Proteomes" id="UP000596063">
    <property type="component" value="Chromosome"/>
</dbReference>
<feature type="domain" description="VOC" evidence="2">
    <location>
        <begin position="6"/>
        <end position="132"/>
    </location>
</feature>
<feature type="region of interest" description="Disordered" evidence="1">
    <location>
        <begin position="113"/>
        <end position="134"/>
    </location>
</feature>
<evidence type="ECO:0000313" key="3">
    <source>
        <dbReference type="EMBL" id="QQD17160.1"/>
    </source>
</evidence>
<dbReference type="PROSITE" id="PS51819">
    <property type="entry name" value="VOC"/>
    <property type="match status" value="1"/>
</dbReference>
<feature type="compositionally biased region" description="Basic and acidic residues" evidence="1">
    <location>
        <begin position="123"/>
        <end position="134"/>
    </location>
</feature>
<proteinExistence type="predicted"/>
<dbReference type="InterPro" id="IPR004360">
    <property type="entry name" value="Glyas_Fos-R_dOase_dom"/>
</dbReference>
<accession>A0A7T4QYK2</accession>